<name>A0A418NXC1_9SPHN</name>
<gene>
    <name evidence="2" type="ORF">D2V07_03175</name>
</gene>
<dbReference type="SUPFAM" id="SSF49452">
    <property type="entry name" value="Starch-binding domain-like"/>
    <property type="match status" value="1"/>
</dbReference>
<proteinExistence type="predicted"/>
<keyword evidence="2" id="KW-0645">Protease</keyword>
<keyword evidence="2" id="KW-0378">Hydrolase</keyword>
<comment type="caution">
    <text evidence="2">The sequence shown here is derived from an EMBL/GenBank/DDBJ whole genome shotgun (WGS) entry which is preliminary data.</text>
</comment>
<dbReference type="GO" id="GO:0030246">
    <property type="term" value="F:carbohydrate binding"/>
    <property type="evidence" value="ECO:0007669"/>
    <property type="project" value="InterPro"/>
</dbReference>
<feature type="signal peptide" evidence="1">
    <location>
        <begin position="1"/>
        <end position="22"/>
    </location>
</feature>
<dbReference type="Proteomes" id="UP000286576">
    <property type="component" value="Unassembled WGS sequence"/>
</dbReference>
<dbReference type="AlphaFoldDB" id="A0A418NXC1"/>
<keyword evidence="1" id="KW-0732">Signal</keyword>
<evidence type="ECO:0000313" key="2">
    <source>
        <dbReference type="EMBL" id="RIV89253.1"/>
    </source>
</evidence>
<keyword evidence="2" id="KW-0121">Carboxypeptidase</keyword>
<dbReference type="Gene3D" id="2.60.40.1120">
    <property type="entry name" value="Carboxypeptidase-like, regulatory domain"/>
    <property type="match status" value="1"/>
</dbReference>
<sequence length="151" mass="15848">MTRIAIFASAAALIALPTSAFAGDLSGTVNDSTARPVAGAQVVIPELGLSTVTDAQGTYRFEGLEAGEHRVAVELANDERQFASAQVPETGEAKRNIFLYSSAALDQARIGINPVEAMLAEALMARAWEDARRMTAQAETQGAMALPDLIG</sequence>
<evidence type="ECO:0000256" key="1">
    <source>
        <dbReference type="SAM" id="SignalP"/>
    </source>
</evidence>
<organism evidence="2 3">
    <name type="scientific">Aurantiacibacter zhengii</name>
    <dbReference type="NCBI Taxonomy" id="2307003"/>
    <lineage>
        <taxon>Bacteria</taxon>
        <taxon>Pseudomonadati</taxon>
        <taxon>Pseudomonadota</taxon>
        <taxon>Alphaproteobacteria</taxon>
        <taxon>Sphingomonadales</taxon>
        <taxon>Erythrobacteraceae</taxon>
        <taxon>Aurantiacibacter</taxon>
    </lineage>
</organism>
<dbReference type="OrthoDB" id="7408750at2"/>
<accession>A0A418NXC1</accession>
<keyword evidence="3" id="KW-1185">Reference proteome</keyword>
<dbReference type="InterPro" id="IPR013784">
    <property type="entry name" value="Carb-bd-like_fold"/>
</dbReference>
<dbReference type="EMBL" id="QXFL01000001">
    <property type="protein sequence ID" value="RIV89253.1"/>
    <property type="molecule type" value="Genomic_DNA"/>
</dbReference>
<protein>
    <submittedName>
        <fullName evidence="2">Carboxypeptidase-like regulatory domain-containing protein</fullName>
    </submittedName>
</protein>
<feature type="chain" id="PRO_5018984944" evidence="1">
    <location>
        <begin position="23"/>
        <end position="151"/>
    </location>
</feature>
<evidence type="ECO:0000313" key="3">
    <source>
        <dbReference type="Proteomes" id="UP000286576"/>
    </source>
</evidence>
<reference evidence="2 3" key="1">
    <citation type="submission" date="2018-08" db="EMBL/GenBank/DDBJ databases">
        <title>Erythrobacter zhengii sp.nov., a bacterium isolated from deep-sea sediment.</title>
        <authorList>
            <person name="Fang C."/>
            <person name="Wu Y.-H."/>
            <person name="Sun C."/>
            <person name="Wang H."/>
            <person name="Cheng H."/>
            <person name="Meng F.-X."/>
            <person name="Wang C.-S."/>
            <person name="Xu X.-W."/>
        </authorList>
    </citation>
    <scope>NUCLEOTIDE SEQUENCE [LARGE SCALE GENOMIC DNA]</scope>
    <source>
        <strain evidence="2 3">V18</strain>
    </source>
</reference>
<dbReference type="GO" id="GO:0004180">
    <property type="term" value="F:carboxypeptidase activity"/>
    <property type="evidence" value="ECO:0007669"/>
    <property type="project" value="UniProtKB-KW"/>
</dbReference>
<dbReference type="RefSeq" id="WP_119584591.1">
    <property type="nucleotide sequence ID" value="NZ_CAWODQ010000001.1"/>
</dbReference>
<dbReference type="Pfam" id="PF13620">
    <property type="entry name" value="CarboxypepD_reg"/>
    <property type="match status" value="1"/>
</dbReference>